<feature type="domain" description="Rad21/Rec8-like protein C-terminal eukaryotic" evidence="2">
    <location>
        <begin position="163"/>
        <end position="202"/>
    </location>
</feature>
<comment type="caution">
    <text evidence="3">The sequence shown here is derived from an EMBL/GenBank/DDBJ whole genome shotgun (WGS) entry which is preliminary data.</text>
</comment>
<organism evidence="3 4">
    <name type="scientific">Dendrobium chrysotoxum</name>
    <name type="common">Orchid</name>
    <dbReference type="NCBI Taxonomy" id="161865"/>
    <lineage>
        <taxon>Eukaryota</taxon>
        <taxon>Viridiplantae</taxon>
        <taxon>Streptophyta</taxon>
        <taxon>Embryophyta</taxon>
        <taxon>Tracheophyta</taxon>
        <taxon>Spermatophyta</taxon>
        <taxon>Magnoliopsida</taxon>
        <taxon>Liliopsida</taxon>
        <taxon>Asparagales</taxon>
        <taxon>Orchidaceae</taxon>
        <taxon>Epidendroideae</taxon>
        <taxon>Malaxideae</taxon>
        <taxon>Dendrobiinae</taxon>
        <taxon>Dendrobium</taxon>
    </lineage>
</organism>
<dbReference type="GO" id="GO:0008278">
    <property type="term" value="C:cohesin complex"/>
    <property type="evidence" value="ECO:0007669"/>
    <property type="project" value="InterPro"/>
</dbReference>
<dbReference type="GO" id="GO:0003682">
    <property type="term" value="F:chromatin binding"/>
    <property type="evidence" value="ECO:0007669"/>
    <property type="project" value="TreeGrafter"/>
</dbReference>
<proteinExistence type="predicted"/>
<reference evidence="3 4" key="1">
    <citation type="journal article" date="2021" name="Hortic Res">
        <title>Chromosome-scale assembly of the Dendrobium chrysotoxum genome enhances the understanding of orchid evolution.</title>
        <authorList>
            <person name="Zhang Y."/>
            <person name="Zhang G.Q."/>
            <person name="Zhang D."/>
            <person name="Liu X.D."/>
            <person name="Xu X.Y."/>
            <person name="Sun W.H."/>
            <person name="Yu X."/>
            <person name="Zhu X."/>
            <person name="Wang Z.W."/>
            <person name="Zhao X."/>
            <person name="Zhong W.Y."/>
            <person name="Chen H."/>
            <person name="Yin W.L."/>
            <person name="Huang T."/>
            <person name="Niu S.C."/>
            <person name="Liu Z.J."/>
        </authorList>
    </citation>
    <scope>NUCLEOTIDE SEQUENCE [LARGE SCALE GENOMIC DNA]</scope>
    <source>
        <strain evidence="3">Lindl</strain>
    </source>
</reference>
<feature type="compositionally biased region" description="Polar residues" evidence="1">
    <location>
        <begin position="81"/>
        <end position="99"/>
    </location>
</feature>
<dbReference type="AlphaFoldDB" id="A0AAV7GEY0"/>
<gene>
    <name evidence="3" type="ORF">IEQ34_016296</name>
</gene>
<feature type="domain" description="Rad21/Rec8-like protein C-terminal eukaryotic" evidence="2">
    <location>
        <begin position="213"/>
        <end position="239"/>
    </location>
</feature>
<feature type="region of interest" description="Disordered" evidence="1">
    <location>
        <begin position="1"/>
        <end position="29"/>
    </location>
</feature>
<dbReference type="EMBL" id="JAGFBR010000015">
    <property type="protein sequence ID" value="KAH0454372.1"/>
    <property type="molecule type" value="Genomic_DNA"/>
</dbReference>
<feature type="region of interest" description="Disordered" evidence="1">
    <location>
        <begin position="61"/>
        <end position="99"/>
    </location>
</feature>
<evidence type="ECO:0000256" key="1">
    <source>
        <dbReference type="SAM" id="MobiDB-lite"/>
    </source>
</evidence>
<dbReference type="PANTHER" id="PTHR12585">
    <property type="entry name" value="SCC1 / RAD21 FAMILY MEMBER"/>
    <property type="match status" value="1"/>
</dbReference>
<dbReference type="InterPro" id="IPR006909">
    <property type="entry name" value="Rad21/Rec8_C_eu"/>
</dbReference>
<dbReference type="GO" id="GO:0051754">
    <property type="term" value="P:meiotic sister chromatid cohesion, centromeric"/>
    <property type="evidence" value="ECO:0007669"/>
    <property type="project" value="TreeGrafter"/>
</dbReference>
<evidence type="ECO:0000313" key="4">
    <source>
        <dbReference type="Proteomes" id="UP000775213"/>
    </source>
</evidence>
<sequence>MELWKKCTVGNPQTPPVHQKSTSHSLHEEVQHQDFAEISQHGDFDIDQMMAASKEDFNLAPNGVPGGFTSSGSRVDDYSQPIHSSDTSHNSLTSGRSSKRQNYLSIGNLDTVAEDIIMPSLEPLEETIPTQTPNRCALIKPPFDKITESIRKQLKSHFDTPGNSQTESLNQLADGLTRKKAAQLFYHTCVIHNTFKYVKYEQPEQTFYCIFPVMATMDYVKVEQLVPYGDISISRGTKM</sequence>
<keyword evidence="4" id="KW-1185">Reference proteome</keyword>
<dbReference type="PANTHER" id="PTHR12585:SF64">
    <property type="entry name" value="SISTER CHROMATID COHESION 1 PROTEIN 1"/>
    <property type="match status" value="1"/>
</dbReference>
<dbReference type="Pfam" id="PF04824">
    <property type="entry name" value="Rad21_Rec8"/>
    <property type="match status" value="2"/>
</dbReference>
<protein>
    <recommendedName>
        <fullName evidence="2">Rad21/Rec8-like protein C-terminal eukaryotic domain-containing protein</fullName>
    </recommendedName>
</protein>
<dbReference type="Proteomes" id="UP000775213">
    <property type="component" value="Unassembled WGS sequence"/>
</dbReference>
<accession>A0AAV7GEY0</accession>
<name>A0AAV7GEY0_DENCH</name>
<dbReference type="InterPro" id="IPR039781">
    <property type="entry name" value="Rad21/Rec8-like"/>
</dbReference>
<evidence type="ECO:0000259" key="2">
    <source>
        <dbReference type="Pfam" id="PF04824"/>
    </source>
</evidence>
<evidence type="ECO:0000313" key="3">
    <source>
        <dbReference type="EMBL" id="KAH0454372.1"/>
    </source>
</evidence>